<reference evidence="1" key="1">
    <citation type="submission" date="2012-12" db="EMBL/GenBank/DDBJ databases">
        <title>Identification and characterization of a phenylalanine ammonia-lyase gene family in Isatis indigotica Fort.</title>
        <authorList>
            <person name="Liu Q."/>
            <person name="Chen J."/>
            <person name="Zhou X."/>
            <person name="Di P."/>
            <person name="Xiao Y."/>
            <person name="Xuan H."/>
            <person name="Zhang L."/>
            <person name="Chen W."/>
        </authorList>
    </citation>
    <scope>NUCLEOTIDE SEQUENCE</scope>
    <source>
        <tissue evidence="1">Salivary gland</tissue>
    </source>
</reference>
<dbReference type="EMBL" id="GADI01007169">
    <property type="protein sequence ID" value="JAA66639.1"/>
    <property type="molecule type" value="mRNA"/>
</dbReference>
<proteinExistence type="evidence at transcript level"/>
<name>A0A0K8R859_IXORI</name>
<protein>
    <submittedName>
        <fullName evidence="1">Uncharacterized protein</fullName>
    </submittedName>
</protein>
<organism evidence="1">
    <name type="scientific">Ixodes ricinus</name>
    <name type="common">Common tick</name>
    <name type="synonym">Acarus ricinus</name>
    <dbReference type="NCBI Taxonomy" id="34613"/>
    <lineage>
        <taxon>Eukaryota</taxon>
        <taxon>Metazoa</taxon>
        <taxon>Ecdysozoa</taxon>
        <taxon>Arthropoda</taxon>
        <taxon>Chelicerata</taxon>
        <taxon>Arachnida</taxon>
        <taxon>Acari</taxon>
        <taxon>Parasitiformes</taxon>
        <taxon>Ixodida</taxon>
        <taxon>Ixodoidea</taxon>
        <taxon>Ixodidae</taxon>
        <taxon>Ixodinae</taxon>
        <taxon>Ixodes</taxon>
    </lineage>
</organism>
<sequence length="81" mass="9326">MLLKLCCKNILCAFSSPPTRHCSCTVNFNHYVQDKWDTIYKEGLCTTKVMQTACHRLLDQTLIALKLIKPTYLLTRTGQTF</sequence>
<dbReference type="AlphaFoldDB" id="A0A0K8R859"/>
<accession>A0A0K8R859</accession>
<evidence type="ECO:0000313" key="1">
    <source>
        <dbReference type="EMBL" id="JAA66639.1"/>
    </source>
</evidence>